<dbReference type="RefSeq" id="WP_144987081.1">
    <property type="nucleotide sequence ID" value="NZ_CP037920.1"/>
</dbReference>
<evidence type="ECO:0000256" key="1">
    <source>
        <dbReference type="SAM" id="MobiDB-lite"/>
    </source>
</evidence>
<evidence type="ECO:0008006" key="5">
    <source>
        <dbReference type="Google" id="ProtNLM"/>
    </source>
</evidence>
<feature type="chain" id="PRO_5021922951" description="DUF4432 domain-containing protein" evidence="2">
    <location>
        <begin position="25"/>
        <end position="411"/>
    </location>
</feature>
<name>A0A517VZK7_9PLAN</name>
<dbReference type="GO" id="GO:0030246">
    <property type="term" value="F:carbohydrate binding"/>
    <property type="evidence" value="ECO:0007669"/>
    <property type="project" value="InterPro"/>
</dbReference>
<reference evidence="3 4" key="1">
    <citation type="submission" date="2019-03" db="EMBL/GenBank/DDBJ databases">
        <title>Deep-cultivation of Planctomycetes and their phenomic and genomic characterization uncovers novel biology.</title>
        <authorList>
            <person name="Wiegand S."/>
            <person name="Jogler M."/>
            <person name="Boedeker C."/>
            <person name="Pinto D."/>
            <person name="Vollmers J."/>
            <person name="Rivas-Marin E."/>
            <person name="Kohn T."/>
            <person name="Peeters S.H."/>
            <person name="Heuer A."/>
            <person name="Rast P."/>
            <person name="Oberbeckmann S."/>
            <person name="Bunk B."/>
            <person name="Jeske O."/>
            <person name="Meyerdierks A."/>
            <person name="Storesund J.E."/>
            <person name="Kallscheuer N."/>
            <person name="Luecker S."/>
            <person name="Lage O.M."/>
            <person name="Pohl T."/>
            <person name="Merkel B.J."/>
            <person name="Hornburger P."/>
            <person name="Mueller R.-W."/>
            <person name="Bruemmer F."/>
            <person name="Labrenz M."/>
            <person name="Spormann A.M."/>
            <person name="Op den Camp H."/>
            <person name="Overmann J."/>
            <person name="Amann R."/>
            <person name="Jetten M.S.M."/>
            <person name="Mascher T."/>
            <person name="Medema M.H."/>
            <person name="Devos D.P."/>
            <person name="Kaster A.-K."/>
            <person name="Ovreas L."/>
            <person name="Rohde M."/>
            <person name="Galperin M.Y."/>
            <person name="Jogler C."/>
        </authorList>
    </citation>
    <scope>NUCLEOTIDE SEQUENCE [LARGE SCALE GENOMIC DNA]</scope>
    <source>
        <strain evidence="3 4">V144</strain>
    </source>
</reference>
<dbReference type="SUPFAM" id="SSF74650">
    <property type="entry name" value="Galactose mutarotase-like"/>
    <property type="match status" value="1"/>
</dbReference>
<dbReference type="GO" id="GO:0003824">
    <property type="term" value="F:catalytic activity"/>
    <property type="evidence" value="ECO:0007669"/>
    <property type="project" value="InterPro"/>
</dbReference>
<protein>
    <recommendedName>
        <fullName evidence="5">DUF4432 domain-containing protein</fullName>
    </recommendedName>
</protein>
<dbReference type="Pfam" id="PF14486">
    <property type="entry name" value="DUF4432"/>
    <property type="match status" value="1"/>
</dbReference>
<dbReference type="KEGG" id="gaw:V144x_39220"/>
<proteinExistence type="predicted"/>
<dbReference type="Proteomes" id="UP000318704">
    <property type="component" value="Chromosome"/>
</dbReference>
<organism evidence="3 4">
    <name type="scientific">Gimesia aquarii</name>
    <dbReference type="NCBI Taxonomy" id="2527964"/>
    <lineage>
        <taxon>Bacteria</taxon>
        <taxon>Pseudomonadati</taxon>
        <taxon>Planctomycetota</taxon>
        <taxon>Planctomycetia</taxon>
        <taxon>Planctomycetales</taxon>
        <taxon>Planctomycetaceae</taxon>
        <taxon>Gimesia</taxon>
    </lineage>
</organism>
<dbReference type="EMBL" id="CP037920">
    <property type="protein sequence ID" value="QDT98435.1"/>
    <property type="molecule type" value="Genomic_DNA"/>
</dbReference>
<feature type="region of interest" description="Disordered" evidence="1">
    <location>
        <begin position="392"/>
        <end position="411"/>
    </location>
</feature>
<dbReference type="CDD" id="cd09023">
    <property type="entry name" value="Aldose_epim_Ec_c4013"/>
    <property type="match status" value="1"/>
</dbReference>
<evidence type="ECO:0000256" key="2">
    <source>
        <dbReference type="SAM" id="SignalP"/>
    </source>
</evidence>
<accession>A0A517VZK7</accession>
<dbReference type="InterPro" id="IPR011013">
    <property type="entry name" value="Gal_mutarotase_sf_dom"/>
</dbReference>
<dbReference type="InterPro" id="IPR027839">
    <property type="entry name" value="DUF4432"/>
</dbReference>
<dbReference type="GO" id="GO:0005975">
    <property type="term" value="P:carbohydrate metabolic process"/>
    <property type="evidence" value="ECO:0007669"/>
    <property type="project" value="InterPro"/>
</dbReference>
<sequence length="411" mass="45397" precursor="true">MNRISICLIFVLSLIYPFSSCAQAAEKRYVLTSADGKVQTEKWDLSGDGWSVRKETLHGGKQEGVELITIDNGVMQIVIIPTRGMSIYEVRNKEMRLGWNSPVEGIVHPSFVDLDSRGGLGWLEGFNEWMVRCGLEFAGHPGTDEFVNNTGDKATMDLTLHGKIGNIPASEVEVIVDSEAPHRIRVRGVVYEKFFYGPKLKLIAEVSVVPGEDTFRIDDTVTNLGSSDQEFQMIYHTNFGAPLLGKGAKLHTAIKKIAPMNEHAGKSINSYATYEGPTKDFIEQVYLIEPLSNEDGMTGAVLQNAKGNRAASMYWSTKQLPYLTIWKNTAATEDGYVTGIEPATGYPYNRKVERAAGRVPKLAPGKTRHFTLDFGIHNGDEAVKTATEKIKTIQGDHKAKVQPTPPTNSHH</sequence>
<evidence type="ECO:0000313" key="4">
    <source>
        <dbReference type="Proteomes" id="UP000318704"/>
    </source>
</evidence>
<dbReference type="Gene3D" id="2.70.98.10">
    <property type="match status" value="1"/>
</dbReference>
<feature type="signal peptide" evidence="2">
    <location>
        <begin position="1"/>
        <end position="24"/>
    </location>
</feature>
<evidence type="ECO:0000313" key="3">
    <source>
        <dbReference type="EMBL" id="QDT98435.1"/>
    </source>
</evidence>
<gene>
    <name evidence="3" type="ORF">V144x_39220</name>
</gene>
<keyword evidence="2" id="KW-0732">Signal</keyword>
<dbReference type="InterPro" id="IPR014718">
    <property type="entry name" value="GH-type_carb-bd"/>
</dbReference>
<dbReference type="AlphaFoldDB" id="A0A517VZK7"/>